<feature type="domain" description="Protein kinase" evidence="3">
    <location>
        <begin position="1"/>
        <end position="276"/>
    </location>
</feature>
<dbReference type="FunFam" id="3.30.70.270:FF:000001">
    <property type="entry name" value="Diguanylate cyclase domain protein"/>
    <property type="match status" value="1"/>
</dbReference>
<dbReference type="PROSITE" id="PS50011">
    <property type="entry name" value="PROTEIN_KINASE_DOM"/>
    <property type="match status" value="1"/>
</dbReference>
<dbReference type="Gene3D" id="3.30.450.40">
    <property type="match status" value="1"/>
</dbReference>
<proteinExistence type="predicted"/>
<dbReference type="Pfam" id="PF01590">
    <property type="entry name" value="GAF"/>
    <property type="match status" value="1"/>
</dbReference>
<dbReference type="SMART" id="SM00065">
    <property type="entry name" value="GAF"/>
    <property type="match status" value="1"/>
</dbReference>
<dbReference type="RefSeq" id="WP_184951240.1">
    <property type="nucleotide sequence ID" value="NZ_BOMC01000065.1"/>
</dbReference>
<dbReference type="CDD" id="cd01949">
    <property type="entry name" value="GGDEF"/>
    <property type="match status" value="1"/>
</dbReference>
<dbReference type="InterPro" id="IPR000719">
    <property type="entry name" value="Prot_kinase_dom"/>
</dbReference>
<reference evidence="5 6" key="1">
    <citation type="submission" date="2020-08" db="EMBL/GenBank/DDBJ databases">
        <title>Sequencing the genomes of 1000 actinobacteria strains.</title>
        <authorList>
            <person name="Klenk H.-P."/>
        </authorList>
    </citation>
    <scope>NUCLEOTIDE SEQUENCE [LARGE SCALE GENOMIC DNA]</scope>
    <source>
        <strain evidence="5 6">DSM 45518</strain>
    </source>
</reference>
<dbReference type="CDD" id="cd14014">
    <property type="entry name" value="STKc_PknB_like"/>
    <property type="match status" value="1"/>
</dbReference>
<dbReference type="Pfam" id="PF00069">
    <property type="entry name" value="Pkinase"/>
    <property type="match status" value="1"/>
</dbReference>
<evidence type="ECO:0000256" key="1">
    <source>
        <dbReference type="ARBA" id="ARBA00004167"/>
    </source>
</evidence>
<evidence type="ECO:0000256" key="2">
    <source>
        <dbReference type="SAM" id="Coils"/>
    </source>
</evidence>
<dbReference type="Pfam" id="PF13191">
    <property type="entry name" value="AAA_16"/>
    <property type="match status" value="1"/>
</dbReference>
<dbReference type="InterPro" id="IPR029787">
    <property type="entry name" value="Nucleotide_cyclase"/>
</dbReference>
<comment type="subcellular location">
    <subcellularLocation>
        <location evidence="1">Membrane</location>
        <topology evidence="1">Single-pass membrane protein</topology>
    </subcellularLocation>
</comment>
<dbReference type="EMBL" id="JACHMF010000001">
    <property type="protein sequence ID" value="MBB4692530.1"/>
    <property type="molecule type" value="Genomic_DNA"/>
</dbReference>
<evidence type="ECO:0000313" key="6">
    <source>
        <dbReference type="Proteomes" id="UP000542742"/>
    </source>
</evidence>
<protein>
    <submittedName>
        <fullName evidence="5">Diguanylate cyclase (GGDEF)-like protein</fullName>
    </submittedName>
</protein>
<sequence length="1648" mass="178344">MRRTVTMGVESTGPQLPELPTADAHFAVLSSTDRTRVKRIYLADDETTVISKEFRGAAGPMRRRREHALLMRLAGLPGIGGLAPWTHPDAELLVDVGGRTLAYAAAAHEIALTEVPRLAHRLARIIAGMHSRGVVHKDINPANILLDDTGRPVLVDFDVASLFSEDQTGFGDLREIDGTLAYLPPEQTGRTGLPVDHRADLYSLGATLYELVAGHPPFPHDDDLQLVRDLLLRVPVPLTQVRPETPPMLSAIVARLLEKEPDRRYQSAEGLAHDLARMREWPETTFPLGERDFPLRLTAPSLLVGRDTEVVALRAAWEEAVLGGKRGLFVAGPPGSGKSALINALRRPVATRGGWFVTGRADPVRQGAAAGPVLRALRRLGRLLLAEPRDALDSLRTSLLAALGPNTALIAVALPEFGTLLGGSAAPEPAGAEDTEVGVRLRQAVVALLSTVVSRRRPLLMAVEDLQWADPTSFDLLDGMLTEPGLEGVLVVATYRPDEADAAAVTRWGDDVPLLRLDNLPLAAAGEMLHEMLRLPADDADRLAGLLHPWTGGNPSDTLELVNALRRGGSLVLGEDGWRWDDELIRRQASRSDVTGLLRDRVDNLPPETRRVLRVLALLPDNELLNTVFALAAGLPPAALMALMYPALEDDLVVIATSPGNAAAPAHSVFRHQRVRQAVLAGMSDDERRRMRLDMARRLAAEPGTEVLAAEQYLEAAGLVTDPVEGRVMAALFRVAAESGAAAANHEAAERFAATAIETYAGLGVADDDPALLDAYARRHRALHLLGRLDEGDAVYARIARAQTDPVRLTAVTVVQLSSLAQRSRQQEALDLGKELLTRLGDELPGPEFGRLVPGLSRELLAWSERLDLSADLSRPEDGDPLVLARTRVYGKLMPMCFLLGDRLMGAWVLIQSWRMWVRYGPSAQLGATMTSIGMMLLQNTGDYRAGTRIGRHILRVGESRDYEPFTSLSRYRFAMQLQVWTEPIEDTLAELRRSYDGLVRGGDLEMASGAWNAILLAQLETAATLDEYQADVEAALAFDVRTGNEFFGAVVIAHRQLARALQGRTVSGSLDDAGFTETTHLAGKPPQALTTSVYHLCRALAAAVFGDEEALRRHAAPARRAIGVLPGYLVTQAHVLSSLANATRLHALPPAERVGDAGTAEVVDSLTWMRERAEDCPANFGHLALWLTAEEAWLRGDLSAAYVSFDHAVQAAQTRQRPWHAALILERAARLHFSVGLEAGGRLHLAEALRVYEEWGATGKVAQLLGTHPALRPAGRAPRGRSRATGGLRSDALDTMAILRSSQALSRATNLGELRAAIVEQLTALTGASEVVLVVRREDGEWFLPGGLEGAIELDVEGAEVYGLLPVSAVQYAVRTREMLLVEDATRDDRFARDPFLSGAGRCSLLVVPVRHGDTVQAVLVLANKQISGLFTTDRLDAVKLITGQLVVSLNNAMFYASMEARVAERTHELAEANAKLEELSQTDALTGLANRRRFEQALSAHHDRLRHSGLPYSVLMVDVDFFKKYNDRFGHQAGDECLRKVGTALTGTIRGGTDLACRYGGEEFVILLGDADPDIASTLAERVRAGIRGLRIPHPDGPGGYVTVSIGVAVAHGPDDDTVLGRADAALYDAKAAGRDIVRVAAPVLS</sequence>
<dbReference type="InterPro" id="IPR027417">
    <property type="entry name" value="P-loop_NTPase"/>
</dbReference>
<dbReference type="SUPFAM" id="SSF55781">
    <property type="entry name" value="GAF domain-like"/>
    <property type="match status" value="1"/>
</dbReference>
<dbReference type="InterPro" id="IPR043128">
    <property type="entry name" value="Rev_trsase/Diguanyl_cyclase"/>
</dbReference>
<dbReference type="GO" id="GO:0005524">
    <property type="term" value="F:ATP binding"/>
    <property type="evidence" value="ECO:0007669"/>
    <property type="project" value="InterPro"/>
</dbReference>
<dbReference type="Gene3D" id="3.30.70.270">
    <property type="match status" value="1"/>
</dbReference>
<feature type="domain" description="GGDEF" evidence="4">
    <location>
        <begin position="1512"/>
        <end position="1645"/>
    </location>
</feature>
<dbReference type="SMART" id="SM00220">
    <property type="entry name" value="S_TKc"/>
    <property type="match status" value="1"/>
</dbReference>
<dbReference type="PANTHER" id="PTHR43642">
    <property type="entry name" value="HYBRID SIGNAL TRANSDUCTION HISTIDINE KINASE G"/>
    <property type="match status" value="1"/>
</dbReference>
<name>A0A7W7G1V4_9ACTN</name>
<dbReference type="InterPro" id="IPR053159">
    <property type="entry name" value="Hybrid_Histidine_Kinase"/>
</dbReference>
<dbReference type="NCBIfam" id="TIGR00254">
    <property type="entry name" value="GGDEF"/>
    <property type="match status" value="1"/>
</dbReference>
<dbReference type="Pfam" id="PF00990">
    <property type="entry name" value="GGDEF"/>
    <property type="match status" value="1"/>
</dbReference>
<evidence type="ECO:0000259" key="4">
    <source>
        <dbReference type="PROSITE" id="PS50887"/>
    </source>
</evidence>
<dbReference type="SUPFAM" id="SSF56112">
    <property type="entry name" value="Protein kinase-like (PK-like)"/>
    <property type="match status" value="1"/>
</dbReference>
<dbReference type="Proteomes" id="UP000542742">
    <property type="component" value="Unassembled WGS sequence"/>
</dbReference>
<dbReference type="PROSITE" id="PS50887">
    <property type="entry name" value="GGDEF"/>
    <property type="match status" value="1"/>
</dbReference>
<dbReference type="SUPFAM" id="SSF52540">
    <property type="entry name" value="P-loop containing nucleoside triphosphate hydrolases"/>
    <property type="match status" value="1"/>
</dbReference>
<dbReference type="PANTHER" id="PTHR43642:SF1">
    <property type="entry name" value="HYBRID SIGNAL TRANSDUCTION HISTIDINE KINASE G"/>
    <property type="match status" value="1"/>
</dbReference>
<dbReference type="InterPro" id="IPR041664">
    <property type="entry name" value="AAA_16"/>
</dbReference>
<dbReference type="SUPFAM" id="SSF55073">
    <property type="entry name" value="Nucleotide cyclase"/>
    <property type="match status" value="1"/>
</dbReference>
<evidence type="ECO:0000313" key="5">
    <source>
        <dbReference type="EMBL" id="MBB4692530.1"/>
    </source>
</evidence>
<gene>
    <name evidence="5" type="ORF">BKA14_002678</name>
</gene>
<dbReference type="InterPro" id="IPR003018">
    <property type="entry name" value="GAF"/>
</dbReference>
<dbReference type="InterPro" id="IPR029016">
    <property type="entry name" value="GAF-like_dom_sf"/>
</dbReference>
<dbReference type="GO" id="GO:0016020">
    <property type="term" value="C:membrane"/>
    <property type="evidence" value="ECO:0007669"/>
    <property type="project" value="UniProtKB-SubCell"/>
</dbReference>
<evidence type="ECO:0000259" key="3">
    <source>
        <dbReference type="PROSITE" id="PS50011"/>
    </source>
</evidence>
<organism evidence="5 6">
    <name type="scientific">Paractinoplanes abujensis</name>
    <dbReference type="NCBI Taxonomy" id="882441"/>
    <lineage>
        <taxon>Bacteria</taxon>
        <taxon>Bacillati</taxon>
        <taxon>Actinomycetota</taxon>
        <taxon>Actinomycetes</taxon>
        <taxon>Micromonosporales</taxon>
        <taxon>Micromonosporaceae</taxon>
        <taxon>Paractinoplanes</taxon>
    </lineage>
</organism>
<dbReference type="InterPro" id="IPR011009">
    <property type="entry name" value="Kinase-like_dom_sf"/>
</dbReference>
<dbReference type="GO" id="GO:0004672">
    <property type="term" value="F:protein kinase activity"/>
    <property type="evidence" value="ECO:0007669"/>
    <property type="project" value="InterPro"/>
</dbReference>
<comment type="caution">
    <text evidence="5">The sequence shown here is derived from an EMBL/GenBank/DDBJ whole genome shotgun (WGS) entry which is preliminary data.</text>
</comment>
<keyword evidence="2" id="KW-0175">Coiled coil</keyword>
<accession>A0A7W7G1V4</accession>
<feature type="coiled-coil region" evidence="2">
    <location>
        <begin position="1457"/>
        <end position="1484"/>
    </location>
</feature>
<keyword evidence="6" id="KW-1185">Reference proteome</keyword>
<dbReference type="InterPro" id="IPR000160">
    <property type="entry name" value="GGDEF_dom"/>
</dbReference>
<dbReference type="Gene3D" id="1.10.510.10">
    <property type="entry name" value="Transferase(Phosphotransferase) domain 1"/>
    <property type="match status" value="1"/>
</dbReference>
<dbReference type="SMART" id="SM00267">
    <property type="entry name" value="GGDEF"/>
    <property type="match status" value="1"/>
</dbReference>